<gene>
    <name evidence="1" type="ORF">COO91_01906</name>
</gene>
<dbReference type="KEGG" id="nfl:COO91_01906"/>
<dbReference type="Proteomes" id="UP000232003">
    <property type="component" value="Chromosome"/>
</dbReference>
<accession>A0A2K8SKR2</accession>
<sequence length="64" mass="7262">MDIFGHWTQEAQEAQGAEGKHLMQLLPTPYSPLPIPHSLLPNTLLYSPFHKLPRKIKSNFGQNP</sequence>
<organism evidence="1 2">
    <name type="scientific">Nostoc flagelliforme CCNUN1</name>
    <dbReference type="NCBI Taxonomy" id="2038116"/>
    <lineage>
        <taxon>Bacteria</taxon>
        <taxon>Bacillati</taxon>
        <taxon>Cyanobacteriota</taxon>
        <taxon>Cyanophyceae</taxon>
        <taxon>Nostocales</taxon>
        <taxon>Nostocaceae</taxon>
        <taxon>Nostoc</taxon>
    </lineage>
</organism>
<evidence type="ECO:0000313" key="2">
    <source>
        <dbReference type="Proteomes" id="UP000232003"/>
    </source>
</evidence>
<dbReference type="EMBL" id="CP024785">
    <property type="protein sequence ID" value="AUB36007.1"/>
    <property type="molecule type" value="Genomic_DNA"/>
</dbReference>
<proteinExistence type="predicted"/>
<dbReference type="AlphaFoldDB" id="A0A2K8SKR2"/>
<evidence type="ECO:0000313" key="1">
    <source>
        <dbReference type="EMBL" id="AUB36007.1"/>
    </source>
</evidence>
<keyword evidence="2" id="KW-1185">Reference proteome</keyword>
<name>A0A2K8SKR2_9NOSO</name>
<reference evidence="1 2" key="1">
    <citation type="submission" date="2017-11" db="EMBL/GenBank/DDBJ databases">
        <title>Complete genome of a free-living desiccation-tolerant cyanobacterium and its photosynthetic adaptation to extreme terrestrial habitat.</title>
        <authorList>
            <person name="Shang J."/>
        </authorList>
    </citation>
    <scope>NUCLEOTIDE SEQUENCE [LARGE SCALE GENOMIC DNA]</scope>
    <source>
        <strain evidence="1 2">CCNUN1</strain>
    </source>
</reference>
<keyword evidence="1" id="KW-0808">Transferase</keyword>
<protein>
    <submittedName>
        <fullName evidence="1">Glycosyltransferase involved in cell wall bisynthesis</fullName>
    </submittedName>
</protein>
<dbReference type="GO" id="GO:0016740">
    <property type="term" value="F:transferase activity"/>
    <property type="evidence" value="ECO:0007669"/>
    <property type="project" value="UniProtKB-KW"/>
</dbReference>